<dbReference type="NCBIfam" id="TIGR03865">
    <property type="entry name" value="PQQ_CXXCW"/>
    <property type="match status" value="1"/>
</dbReference>
<feature type="chain" id="PRO_5045165529" evidence="1">
    <location>
        <begin position="28"/>
        <end position="187"/>
    </location>
</feature>
<proteinExistence type="predicted"/>
<dbReference type="PROSITE" id="PS50206">
    <property type="entry name" value="RHODANESE_3"/>
    <property type="match status" value="1"/>
</dbReference>
<keyword evidence="4" id="KW-1185">Reference proteome</keyword>
<dbReference type="EMBL" id="ARXX01000027">
    <property type="protein sequence ID" value="MBF5056685.1"/>
    <property type="molecule type" value="Genomic_DNA"/>
</dbReference>
<dbReference type="Pfam" id="PF00581">
    <property type="entry name" value="Rhodanese"/>
    <property type="match status" value="1"/>
</dbReference>
<dbReference type="InterPro" id="IPR001763">
    <property type="entry name" value="Rhodanese-like_dom"/>
</dbReference>
<protein>
    <submittedName>
        <fullName evidence="3">Rhodanese-related sulfurtransferase</fullName>
    </submittedName>
</protein>
<accession>A0ABS0ARR0</accession>
<feature type="signal peptide" evidence="1">
    <location>
        <begin position="1"/>
        <end position="27"/>
    </location>
</feature>
<evidence type="ECO:0000313" key="3">
    <source>
        <dbReference type="EMBL" id="MBF5056685.1"/>
    </source>
</evidence>
<feature type="domain" description="Rhodanese" evidence="2">
    <location>
        <begin position="118"/>
        <end position="179"/>
    </location>
</feature>
<dbReference type="Proteomes" id="UP000662703">
    <property type="component" value="Unassembled WGS sequence"/>
</dbReference>
<dbReference type="InterPro" id="IPR036873">
    <property type="entry name" value="Rhodanese-like_dom_sf"/>
</dbReference>
<gene>
    <name evidence="3" type="ORF">Y5W_01979</name>
</gene>
<dbReference type="Gene3D" id="3.40.250.10">
    <property type="entry name" value="Rhodanese-like domain"/>
    <property type="match status" value="1"/>
</dbReference>
<evidence type="ECO:0000256" key="1">
    <source>
        <dbReference type="SAM" id="SignalP"/>
    </source>
</evidence>
<dbReference type="SUPFAM" id="SSF52821">
    <property type="entry name" value="Rhodanese/Cell cycle control phosphatase"/>
    <property type="match status" value="1"/>
</dbReference>
<keyword evidence="1" id="KW-0732">Signal</keyword>
<name>A0ABS0ARR0_9GAMM</name>
<dbReference type="CDD" id="cd00158">
    <property type="entry name" value="RHOD"/>
    <property type="match status" value="1"/>
</dbReference>
<evidence type="ECO:0000259" key="2">
    <source>
        <dbReference type="PROSITE" id="PS50206"/>
    </source>
</evidence>
<dbReference type="InterPro" id="IPR022376">
    <property type="entry name" value="PQQ_CXXCW"/>
</dbReference>
<comment type="caution">
    <text evidence="3">The sequence shown here is derived from an EMBL/GenBank/DDBJ whole genome shotgun (WGS) entry which is preliminary data.</text>
</comment>
<sequence>MQRLPPGLVTVRAALIGVLLAALPALAAAAPAFDADGYRRPPYRAPTPATLDGATVLDTEALVALRRRRPDTVLIDVYNATWAAGGFLLERPHPSLPGAVWLPNTGTTPLAPRWRAYLLDHLRAFTEHDRQRPLVFFCRSDCWLSWNAARRALAAGHAAVYWYPLGVDGWRAAGRPVSGTRPAPPGR</sequence>
<reference evidence="3 4" key="1">
    <citation type="submission" date="2012-09" db="EMBL/GenBank/DDBJ databases">
        <title>Genome Sequence of alkane-degrading Bacterium Alcanivorax sp. 521-1.</title>
        <authorList>
            <person name="Lai Q."/>
            <person name="Shao Z."/>
        </authorList>
    </citation>
    <scope>NUCLEOTIDE SEQUENCE [LARGE SCALE GENOMIC DNA]</scope>
    <source>
        <strain evidence="3 4">521-1</strain>
    </source>
</reference>
<organism evidence="3 4">
    <name type="scientific">Alloalcanivorax profundimaris</name>
    <dbReference type="NCBI Taxonomy" id="2735259"/>
    <lineage>
        <taxon>Bacteria</taxon>
        <taxon>Pseudomonadati</taxon>
        <taxon>Pseudomonadota</taxon>
        <taxon>Gammaproteobacteria</taxon>
        <taxon>Oceanospirillales</taxon>
        <taxon>Alcanivoracaceae</taxon>
        <taxon>Alloalcanivorax</taxon>
    </lineage>
</organism>
<evidence type="ECO:0000313" key="4">
    <source>
        <dbReference type="Proteomes" id="UP000662703"/>
    </source>
</evidence>